<keyword evidence="2" id="KW-1185">Reference proteome</keyword>
<accession>A0ACB9F1W0</accession>
<reference evidence="2" key="1">
    <citation type="journal article" date="2022" name="Mol. Ecol. Resour.">
        <title>The genomes of chicory, endive, great burdock and yacon provide insights into Asteraceae palaeo-polyploidization history and plant inulin production.</title>
        <authorList>
            <person name="Fan W."/>
            <person name="Wang S."/>
            <person name="Wang H."/>
            <person name="Wang A."/>
            <person name="Jiang F."/>
            <person name="Liu H."/>
            <person name="Zhao H."/>
            <person name="Xu D."/>
            <person name="Zhang Y."/>
        </authorList>
    </citation>
    <scope>NUCLEOTIDE SEQUENCE [LARGE SCALE GENOMIC DNA]</scope>
    <source>
        <strain evidence="2">cv. Punajuju</strain>
    </source>
</reference>
<name>A0ACB9F1W0_CICIN</name>
<dbReference type="Proteomes" id="UP001055811">
    <property type="component" value="Linkage Group LG03"/>
</dbReference>
<reference evidence="1 2" key="2">
    <citation type="journal article" date="2022" name="Mol. Ecol. Resour.">
        <title>The genomes of chicory, endive, great burdock and yacon provide insights into Asteraceae paleo-polyploidization history and plant inulin production.</title>
        <authorList>
            <person name="Fan W."/>
            <person name="Wang S."/>
            <person name="Wang H."/>
            <person name="Wang A."/>
            <person name="Jiang F."/>
            <person name="Liu H."/>
            <person name="Zhao H."/>
            <person name="Xu D."/>
            <person name="Zhang Y."/>
        </authorList>
    </citation>
    <scope>NUCLEOTIDE SEQUENCE [LARGE SCALE GENOMIC DNA]</scope>
    <source>
        <strain evidence="2">cv. Punajuju</strain>
        <tissue evidence="1">Leaves</tissue>
    </source>
</reference>
<gene>
    <name evidence="1" type="ORF">L2E82_14952</name>
</gene>
<organism evidence="1 2">
    <name type="scientific">Cichorium intybus</name>
    <name type="common">Chicory</name>
    <dbReference type="NCBI Taxonomy" id="13427"/>
    <lineage>
        <taxon>Eukaryota</taxon>
        <taxon>Viridiplantae</taxon>
        <taxon>Streptophyta</taxon>
        <taxon>Embryophyta</taxon>
        <taxon>Tracheophyta</taxon>
        <taxon>Spermatophyta</taxon>
        <taxon>Magnoliopsida</taxon>
        <taxon>eudicotyledons</taxon>
        <taxon>Gunneridae</taxon>
        <taxon>Pentapetalae</taxon>
        <taxon>asterids</taxon>
        <taxon>campanulids</taxon>
        <taxon>Asterales</taxon>
        <taxon>Asteraceae</taxon>
        <taxon>Cichorioideae</taxon>
        <taxon>Cichorieae</taxon>
        <taxon>Cichoriinae</taxon>
        <taxon>Cichorium</taxon>
    </lineage>
</organism>
<sequence length="719" mass="79005">MEFGMTKGRPADLPPTLSETQGANAALLEDNAIRWVDPNEIILGMAGISPSWNEKRKRPGYVVADKPITLLAILKGECPTGETVIMEVPSTQFMDQVKAQEKNSAVPADRSMVEKTIRNKLSVKIKASRTGREENCPVPLKKIRLVQGGKKSSNCFNPHSLLNDSGIRLVPKEGGVWKKFEPVRGGKKSSNCLNDSGIGIVPKQHPTVVSTELQMPPLAQKGIQVDPLPQKPDAVGAMDHQLFGRGREPIDETEKLEFPMDERLAMDDMCRRYFGPDIMAADERGILIFGSRYDVDDVTSSPKSCDNGILKNIMSPVAHVHDQATATVADGPLLGDGLDLCLVSPKMGVADVLHSNSINGNNDTLKVPEVGVPGWSTSDVELPIGTVNANLNPGKPTVLVNDLEKESAIPESGEILLEKTSTAVSSSSDSFFSFLPPAKELNHVSHVQGWSNLRESLSAAVTWFNKIDAHSGYSLADMNEERKKYDKMVTDLSDAQADRSAMECYKDIMTHRCDELAEKNKVLEASNKDLKRQVVEATVQARDLEDARASFGKKISELEAGLKERDDKLQLLENQLLLYQEAAKCNAKQLEVATNERNAAIADVEWMLKQGIPYSLQHLLQSEEFRRANAPTLSACIEFGAHKGSFDMKRMYLDELASAPLAHFHPNARERANKCFAALVTHEFSLLADLKAGKLTVEALKELLLKKKASDTARARHSE</sequence>
<evidence type="ECO:0000313" key="1">
    <source>
        <dbReference type="EMBL" id="KAI3764935.1"/>
    </source>
</evidence>
<protein>
    <submittedName>
        <fullName evidence="1">Uncharacterized protein</fullName>
    </submittedName>
</protein>
<dbReference type="EMBL" id="CM042011">
    <property type="protein sequence ID" value="KAI3764935.1"/>
    <property type="molecule type" value="Genomic_DNA"/>
</dbReference>
<proteinExistence type="predicted"/>
<evidence type="ECO:0000313" key="2">
    <source>
        <dbReference type="Proteomes" id="UP001055811"/>
    </source>
</evidence>
<comment type="caution">
    <text evidence="1">The sequence shown here is derived from an EMBL/GenBank/DDBJ whole genome shotgun (WGS) entry which is preliminary data.</text>
</comment>